<dbReference type="EMBL" id="MU858068">
    <property type="protein sequence ID" value="KAK4216413.1"/>
    <property type="molecule type" value="Genomic_DNA"/>
</dbReference>
<dbReference type="Proteomes" id="UP001301769">
    <property type="component" value="Unassembled WGS sequence"/>
</dbReference>
<sequence>MQLDWASLAIREDGHAHAASFECQSQFATDYYGLGVRLGVYFAWLGSYLANTILPSEFGAAMDTSTIFLLTLLIAMTNDSRTKGLTQVDGLVLMHLCGGTVFGVLSLWGYRTRLYRIHGPKAVRMFGGFGTHIRLAVSLAVSIFGFWFWLYGVDNYLTELGGPNDDQSDPPNPPECGTLYTFFFAKIRADGPIRYYYVVVCAMCILYFGIMFLVSSLAGVVSFENVKGLVGFKRWSNTNRSKYATGFTDKELDFIYTFLRIGNLFWLLFSAVTVECTLNFNHIHGVLGGKHDGGLQLPSQLLPFLVGLFSFLRICYQIFKIKWGESPESEAAATPLTAEPPSRIGDRQTTETTRDRDASFDSLQDDDDGEVDPESSQPNGPPRSNSYNVARRSLAVRLLVSWLPWLGLVVHPTARKSRLSIMVARGTGLSGLHEASETVTLPVKREGTSD</sequence>
<keyword evidence="2" id="KW-1133">Transmembrane helix</keyword>
<reference evidence="3" key="1">
    <citation type="journal article" date="2023" name="Mol. Phylogenet. Evol.">
        <title>Genome-scale phylogeny and comparative genomics of the fungal order Sordariales.</title>
        <authorList>
            <person name="Hensen N."/>
            <person name="Bonometti L."/>
            <person name="Westerberg I."/>
            <person name="Brannstrom I.O."/>
            <person name="Guillou S."/>
            <person name="Cros-Aarteil S."/>
            <person name="Calhoun S."/>
            <person name="Haridas S."/>
            <person name="Kuo A."/>
            <person name="Mondo S."/>
            <person name="Pangilinan J."/>
            <person name="Riley R."/>
            <person name="LaButti K."/>
            <person name="Andreopoulos B."/>
            <person name="Lipzen A."/>
            <person name="Chen C."/>
            <person name="Yan M."/>
            <person name="Daum C."/>
            <person name="Ng V."/>
            <person name="Clum A."/>
            <person name="Steindorff A."/>
            <person name="Ohm R.A."/>
            <person name="Martin F."/>
            <person name="Silar P."/>
            <person name="Natvig D.O."/>
            <person name="Lalanne C."/>
            <person name="Gautier V."/>
            <person name="Ament-Velasquez S.L."/>
            <person name="Kruys A."/>
            <person name="Hutchinson M.I."/>
            <person name="Powell A.J."/>
            <person name="Barry K."/>
            <person name="Miller A.N."/>
            <person name="Grigoriev I.V."/>
            <person name="Debuchy R."/>
            <person name="Gladieux P."/>
            <person name="Hiltunen Thoren M."/>
            <person name="Johannesson H."/>
        </authorList>
    </citation>
    <scope>NUCLEOTIDE SEQUENCE</scope>
    <source>
        <strain evidence="3">PSN293</strain>
    </source>
</reference>
<comment type="caution">
    <text evidence="3">The sequence shown here is derived from an EMBL/GenBank/DDBJ whole genome shotgun (WGS) entry which is preliminary data.</text>
</comment>
<proteinExistence type="predicted"/>
<keyword evidence="2" id="KW-0812">Transmembrane</keyword>
<dbReference type="AlphaFoldDB" id="A0AAN7BA38"/>
<organism evidence="3 4">
    <name type="scientific">Rhypophila decipiens</name>
    <dbReference type="NCBI Taxonomy" id="261697"/>
    <lineage>
        <taxon>Eukaryota</taxon>
        <taxon>Fungi</taxon>
        <taxon>Dikarya</taxon>
        <taxon>Ascomycota</taxon>
        <taxon>Pezizomycotina</taxon>
        <taxon>Sordariomycetes</taxon>
        <taxon>Sordariomycetidae</taxon>
        <taxon>Sordariales</taxon>
        <taxon>Naviculisporaceae</taxon>
        <taxon>Rhypophila</taxon>
    </lineage>
</organism>
<feature type="transmembrane region" description="Helical" evidence="2">
    <location>
        <begin position="195"/>
        <end position="223"/>
    </location>
</feature>
<gene>
    <name evidence="3" type="ORF">QBC37DRAFT_90413</name>
</gene>
<evidence type="ECO:0000256" key="2">
    <source>
        <dbReference type="SAM" id="Phobius"/>
    </source>
</evidence>
<feature type="compositionally biased region" description="Acidic residues" evidence="1">
    <location>
        <begin position="363"/>
        <end position="373"/>
    </location>
</feature>
<reference evidence="3" key="2">
    <citation type="submission" date="2023-05" db="EMBL/GenBank/DDBJ databases">
        <authorList>
            <consortium name="Lawrence Berkeley National Laboratory"/>
            <person name="Steindorff A."/>
            <person name="Hensen N."/>
            <person name="Bonometti L."/>
            <person name="Westerberg I."/>
            <person name="Brannstrom I.O."/>
            <person name="Guillou S."/>
            <person name="Cros-Aarteil S."/>
            <person name="Calhoun S."/>
            <person name="Haridas S."/>
            <person name="Kuo A."/>
            <person name="Mondo S."/>
            <person name="Pangilinan J."/>
            <person name="Riley R."/>
            <person name="Labutti K."/>
            <person name="Andreopoulos B."/>
            <person name="Lipzen A."/>
            <person name="Chen C."/>
            <person name="Yanf M."/>
            <person name="Daum C."/>
            <person name="Ng V."/>
            <person name="Clum A."/>
            <person name="Ohm R."/>
            <person name="Martin F."/>
            <person name="Silar P."/>
            <person name="Natvig D."/>
            <person name="Lalanne C."/>
            <person name="Gautier V."/>
            <person name="Ament-Velasquez S.L."/>
            <person name="Kruys A."/>
            <person name="Hutchinson M.I."/>
            <person name="Powell A.J."/>
            <person name="Barry K."/>
            <person name="Miller A.N."/>
            <person name="Grigoriev I.V."/>
            <person name="Debuchy R."/>
            <person name="Gladieux P."/>
            <person name="Thoren M.H."/>
            <person name="Johannesson H."/>
        </authorList>
    </citation>
    <scope>NUCLEOTIDE SEQUENCE</scope>
    <source>
        <strain evidence="3">PSN293</strain>
    </source>
</reference>
<name>A0AAN7BA38_9PEZI</name>
<accession>A0AAN7BA38</accession>
<feature type="compositionally biased region" description="Low complexity" evidence="1">
    <location>
        <begin position="331"/>
        <end position="342"/>
    </location>
</feature>
<feature type="transmembrane region" description="Helical" evidence="2">
    <location>
        <begin position="31"/>
        <end position="51"/>
    </location>
</feature>
<keyword evidence="4" id="KW-1185">Reference proteome</keyword>
<feature type="transmembrane region" description="Helical" evidence="2">
    <location>
        <begin position="131"/>
        <end position="150"/>
    </location>
</feature>
<feature type="compositionally biased region" description="Basic and acidic residues" evidence="1">
    <location>
        <begin position="344"/>
        <end position="359"/>
    </location>
</feature>
<keyword evidence="2" id="KW-0472">Membrane</keyword>
<feature type="transmembrane region" description="Helical" evidence="2">
    <location>
        <begin position="58"/>
        <end position="78"/>
    </location>
</feature>
<feature type="region of interest" description="Disordered" evidence="1">
    <location>
        <begin position="331"/>
        <end position="387"/>
    </location>
</feature>
<evidence type="ECO:0000313" key="4">
    <source>
        <dbReference type="Proteomes" id="UP001301769"/>
    </source>
</evidence>
<feature type="transmembrane region" description="Helical" evidence="2">
    <location>
        <begin position="90"/>
        <end position="110"/>
    </location>
</feature>
<feature type="compositionally biased region" description="Polar residues" evidence="1">
    <location>
        <begin position="374"/>
        <end position="387"/>
    </location>
</feature>
<protein>
    <submittedName>
        <fullName evidence="3">Uncharacterized protein</fullName>
    </submittedName>
</protein>
<evidence type="ECO:0000313" key="3">
    <source>
        <dbReference type="EMBL" id="KAK4216413.1"/>
    </source>
</evidence>
<feature type="transmembrane region" description="Helical" evidence="2">
    <location>
        <begin position="301"/>
        <end position="319"/>
    </location>
</feature>
<evidence type="ECO:0000256" key="1">
    <source>
        <dbReference type="SAM" id="MobiDB-lite"/>
    </source>
</evidence>